<protein>
    <recommendedName>
        <fullName evidence="2">NADP-dependent oxidoreductase domain-containing protein</fullName>
    </recommendedName>
</protein>
<evidence type="ECO:0000313" key="4">
    <source>
        <dbReference type="Proteomes" id="UP000490939"/>
    </source>
</evidence>
<proteinExistence type="predicted"/>
<keyword evidence="1" id="KW-0560">Oxidoreductase</keyword>
<dbReference type="Gene3D" id="3.20.20.100">
    <property type="entry name" value="NADP-dependent oxidoreductase domain"/>
    <property type="match status" value="1"/>
</dbReference>
<evidence type="ECO:0000256" key="1">
    <source>
        <dbReference type="ARBA" id="ARBA00023002"/>
    </source>
</evidence>
<dbReference type="InterPro" id="IPR050523">
    <property type="entry name" value="AKR_Detox_Biosynth"/>
</dbReference>
<feature type="domain" description="NADP-dependent oxidoreductase" evidence="2">
    <location>
        <begin position="6"/>
        <end position="307"/>
    </location>
</feature>
<reference evidence="3 4" key="1">
    <citation type="submission" date="2019-07" db="EMBL/GenBank/DDBJ databases">
        <title>Venturia inaequalis Genome Resource.</title>
        <authorList>
            <person name="Lichtner F.J."/>
        </authorList>
    </citation>
    <scope>NUCLEOTIDE SEQUENCE [LARGE SCALE GENOMIC DNA]</scope>
    <source>
        <strain evidence="3 4">DMI_063113</strain>
    </source>
</reference>
<dbReference type="InterPro" id="IPR036812">
    <property type="entry name" value="NAD(P)_OxRdtase_dom_sf"/>
</dbReference>
<dbReference type="PANTHER" id="PTHR43364">
    <property type="entry name" value="NADH-SPECIFIC METHYLGLYOXAL REDUCTASE-RELATED"/>
    <property type="match status" value="1"/>
</dbReference>
<sequence>MSGGIKIVFGSAGLNPGSNFYDPAAAKELLDTLENLGIKNLDTAQLYGESEKVLGEQNAGDRFIIDTKSKGGFDPSSALKPDNLYKLAHESITKLKVKNVDIFYVHAPDSSIEISEWIPTIDKLYKEGLFKRFGLSNFKPEDVKKIYEYTKSKGYVSPSAYQGNYSPVARLQDTILFPVLRELKISFYAYSPIAGGFLTKTRAQIEEGKSGRFIPGTPLGDMYLGLYSKPSYLDALDEWENIASEEGIPKAELAYRWVSYHSPLKAEQGDAVIIGASKLEQVKQTVEGLKKGPLKESSVKRIDQVWEKIKHDAPLDNFNSAFAAQNATPIKVRRDFNFFSKTTSHQHSITLRSQISGQEQPIHFKSLEEHLKDSDGERSSYNAIALTDLPAEVIENILSYLIAPLSCYTVDSRPRDKKELKVLNGLSKLRVVLERHPFYRLAATCHELRIAVETFANHLLHQYKKLLCFEIVEQEIDVEEWRKGVQKKSRHLKRLGLARDQKDGRIQVSPPYRLLWKRKELLSDKSKCLLPIHLDSPHLAFPNHHPQLKQPLAAYDRQHGLFHLKPETDILASFVREHDPDGAISWAAQRRKNSTVVLKQFNGKTVELNASWQGASDPWSVLQVKGVLPKARLSGAVLEEELVPEWQTSLINRAIEMARALPSRDV</sequence>
<dbReference type="InterPro" id="IPR020471">
    <property type="entry name" value="AKR"/>
</dbReference>
<dbReference type="GO" id="GO:0016491">
    <property type="term" value="F:oxidoreductase activity"/>
    <property type="evidence" value="ECO:0007669"/>
    <property type="project" value="UniProtKB-KW"/>
</dbReference>
<keyword evidence="4" id="KW-1185">Reference proteome</keyword>
<dbReference type="Pfam" id="PF00248">
    <property type="entry name" value="Aldo_ket_red"/>
    <property type="match status" value="1"/>
</dbReference>
<dbReference type="AlphaFoldDB" id="A0A8H3VCH5"/>
<accession>A0A8H3VCH5</accession>
<name>A0A8H3VCH5_VENIN</name>
<dbReference type="Proteomes" id="UP000490939">
    <property type="component" value="Unassembled WGS sequence"/>
</dbReference>
<evidence type="ECO:0000313" key="3">
    <source>
        <dbReference type="EMBL" id="KAE9987377.1"/>
    </source>
</evidence>
<dbReference type="InterPro" id="IPR023210">
    <property type="entry name" value="NADP_OxRdtase_dom"/>
</dbReference>
<gene>
    <name evidence="3" type="ORF">EG327_003859</name>
</gene>
<comment type="caution">
    <text evidence="3">The sequence shown here is derived from an EMBL/GenBank/DDBJ whole genome shotgun (WGS) entry which is preliminary data.</text>
</comment>
<dbReference type="EMBL" id="WNWR01000237">
    <property type="protein sequence ID" value="KAE9987377.1"/>
    <property type="molecule type" value="Genomic_DNA"/>
</dbReference>
<dbReference type="PRINTS" id="PR00069">
    <property type="entry name" value="ALDKETRDTASE"/>
</dbReference>
<organism evidence="3 4">
    <name type="scientific">Venturia inaequalis</name>
    <name type="common">Apple scab fungus</name>
    <dbReference type="NCBI Taxonomy" id="5025"/>
    <lineage>
        <taxon>Eukaryota</taxon>
        <taxon>Fungi</taxon>
        <taxon>Dikarya</taxon>
        <taxon>Ascomycota</taxon>
        <taxon>Pezizomycotina</taxon>
        <taxon>Dothideomycetes</taxon>
        <taxon>Pleosporomycetidae</taxon>
        <taxon>Venturiales</taxon>
        <taxon>Venturiaceae</taxon>
        <taxon>Venturia</taxon>
    </lineage>
</organism>
<evidence type="ECO:0000259" key="2">
    <source>
        <dbReference type="Pfam" id="PF00248"/>
    </source>
</evidence>
<dbReference type="PANTHER" id="PTHR43364:SF4">
    <property type="entry name" value="NAD(P)-LINKED OXIDOREDUCTASE SUPERFAMILY PROTEIN"/>
    <property type="match status" value="1"/>
</dbReference>
<dbReference type="CDD" id="cd19075">
    <property type="entry name" value="AKR_AKR7A1-5"/>
    <property type="match status" value="1"/>
</dbReference>
<dbReference type="SUPFAM" id="SSF51430">
    <property type="entry name" value="NAD(P)-linked oxidoreductase"/>
    <property type="match status" value="1"/>
</dbReference>